<sequence>MFIIIIFFNVFKILLLQLLVAMTSAAVISDIGGLYFLNSPKPNEDTDSQNGRDIDGLFSYNSDNFANYPQRSKRDVHRSSDIYRESKSLPIDIDQIYGQKFPVTEMANSKTDDLDGLYSYSNPDGINYPHYARKRTTRQTPDVISELSKDRNSAQDNDQPHGQMSSVFVEPKNGEDDVNTLYIYNNDNGDKYPLGSRQRFVYVNAFGDVNGAIHTDYIRRKNLQVFIEQLKNFNIPGFDAVKFYNDVMDFYHRYDLLPIHVQVQPAFDQDFIDVEGLYQQNGIPRDEMPRPKDIDNLYQYNGNYPVYPQHSAYV</sequence>
<feature type="signal peptide" evidence="2">
    <location>
        <begin position="1"/>
        <end position="25"/>
    </location>
</feature>
<keyword evidence="4" id="KW-1185">Reference proteome</keyword>
<dbReference type="EMBL" id="CAJNRD030001123">
    <property type="protein sequence ID" value="CAG5102294.1"/>
    <property type="molecule type" value="Genomic_DNA"/>
</dbReference>
<organism evidence="3 4">
    <name type="scientific">Cotesia congregata</name>
    <name type="common">Parasitoid wasp</name>
    <name type="synonym">Apanteles congregatus</name>
    <dbReference type="NCBI Taxonomy" id="51543"/>
    <lineage>
        <taxon>Eukaryota</taxon>
        <taxon>Metazoa</taxon>
        <taxon>Ecdysozoa</taxon>
        <taxon>Arthropoda</taxon>
        <taxon>Hexapoda</taxon>
        <taxon>Insecta</taxon>
        <taxon>Pterygota</taxon>
        <taxon>Neoptera</taxon>
        <taxon>Endopterygota</taxon>
        <taxon>Hymenoptera</taxon>
        <taxon>Apocrita</taxon>
        <taxon>Ichneumonoidea</taxon>
        <taxon>Braconidae</taxon>
        <taxon>Microgastrinae</taxon>
        <taxon>Cotesia</taxon>
    </lineage>
</organism>
<evidence type="ECO:0000313" key="4">
    <source>
        <dbReference type="Proteomes" id="UP000786811"/>
    </source>
</evidence>
<proteinExistence type="predicted"/>
<protein>
    <submittedName>
        <fullName evidence="3">Uncharacterized protein</fullName>
    </submittedName>
</protein>
<dbReference type="AlphaFoldDB" id="A0A8J2HNG6"/>
<feature type="region of interest" description="Disordered" evidence="1">
    <location>
        <begin position="129"/>
        <end position="172"/>
    </location>
</feature>
<keyword evidence="2" id="KW-0732">Signal</keyword>
<feature type="chain" id="PRO_5035202715" evidence="2">
    <location>
        <begin position="26"/>
        <end position="314"/>
    </location>
</feature>
<name>A0A8J2HNG6_COTCN</name>
<evidence type="ECO:0000256" key="1">
    <source>
        <dbReference type="SAM" id="MobiDB-lite"/>
    </source>
</evidence>
<reference evidence="3" key="1">
    <citation type="submission" date="2021-04" db="EMBL/GenBank/DDBJ databases">
        <authorList>
            <person name="Chebbi M.A.C M."/>
        </authorList>
    </citation>
    <scope>NUCLEOTIDE SEQUENCE</scope>
</reference>
<evidence type="ECO:0000256" key="2">
    <source>
        <dbReference type="SAM" id="SignalP"/>
    </source>
</evidence>
<dbReference type="Proteomes" id="UP000786811">
    <property type="component" value="Unassembled WGS sequence"/>
</dbReference>
<comment type="caution">
    <text evidence="3">The sequence shown here is derived from an EMBL/GenBank/DDBJ whole genome shotgun (WGS) entry which is preliminary data.</text>
</comment>
<accession>A0A8J2HNG6</accession>
<gene>
    <name evidence="3" type="ORF">HICCMSTLAB_LOCUS10943</name>
</gene>
<feature type="compositionally biased region" description="Polar residues" evidence="1">
    <location>
        <begin position="154"/>
        <end position="166"/>
    </location>
</feature>
<dbReference type="OrthoDB" id="7702493at2759"/>
<evidence type="ECO:0000313" key="3">
    <source>
        <dbReference type="EMBL" id="CAG5102294.1"/>
    </source>
</evidence>